<dbReference type="HOGENOM" id="CLU_034831_0_0_7"/>
<proteinExistence type="predicted"/>
<keyword evidence="1" id="KW-0732">Signal</keyword>
<reference evidence="2 3" key="1">
    <citation type="submission" date="2013-11" db="EMBL/GenBank/DDBJ databases">
        <title>Estimation of Helicobacter pylori bacteriophage ecology using H. pylori isolates.</title>
        <authorList>
            <person name="Uchiyama J."/>
            <person name="Takemura-Uchiyama I."/>
            <person name="Ujihara T."/>
            <person name="Matsuzaki S."/>
        </authorList>
    </citation>
    <scope>NUCLEOTIDE SEQUENCE [LARGE SCALE GENOMIC DNA]</scope>
    <source>
        <strain evidence="2 3">NY40</strain>
    </source>
</reference>
<dbReference type="RefSeq" id="WP_041051500.1">
    <property type="nucleotide sequence ID" value="NZ_AP014523.1"/>
</dbReference>
<dbReference type="Pfam" id="PF02521">
    <property type="entry name" value="HP_OMP_2"/>
    <property type="match status" value="1"/>
</dbReference>
<dbReference type="EMBL" id="AP014523">
    <property type="protein sequence ID" value="BAO98477.1"/>
    <property type="molecule type" value="Genomic_DNA"/>
</dbReference>
<accession>A0A060Q2D0</accession>
<protein>
    <submittedName>
        <fullName evidence="2">Outer membrane protein HofF</fullName>
    </submittedName>
</protein>
<organism evidence="2 3">
    <name type="scientific">Helicobacter pylori NY40</name>
    <dbReference type="NCBI Taxonomy" id="1426844"/>
    <lineage>
        <taxon>Bacteria</taxon>
        <taxon>Pseudomonadati</taxon>
        <taxon>Campylobacterota</taxon>
        <taxon>Epsilonproteobacteria</taxon>
        <taxon>Campylobacterales</taxon>
        <taxon>Helicobacteraceae</taxon>
        <taxon>Helicobacter</taxon>
    </lineage>
</organism>
<evidence type="ECO:0000313" key="2">
    <source>
        <dbReference type="EMBL" id="BAO98477.1"/>
    </source>
</evidence>
<evidence type="ECO:0000256" key="1">
    <source>
        <dbReference type="SAM" id="SignalP"/>
    </source>
</evidence>
<gene>
    <name evidence="2" type="ORF">NY40_1471</name>
</gene>
<sequence>MNYKVASAKNIATLLFLFSSQSEALDLGKIAKIKAGAESFSKVGFNNKPINTNKGLYPTETFMTIMAYMQVDFTELLPKSATANGHHLDGSLGGWGGAVIFDSTKDFINEVTGKPYGAMAWNYVGYWGGLVGQKPWASCGLATGNLTQGQYDKMTQAQMTQLSDQEALEASTCAKTYADHTRNYVIYNAYLRYNYRDIFEIRGGRYESPADYMSGYNQGLDMTLNLGNFKFWWFSSFGRGFAYNEWLYNFYSPKTYTLKNGQTINPGVHAFYIIWNYKGWSIQPFVYFSPFNEYDPNFTITYDSNPTFTGLGFRSQTDVTVLNPFYAKRFWDTYQFGMPAGKNAHSLMIKQKFEWNEYNFGFGIYKSFGNANWMIGYHGNRLGFDFWTNSVYANTLNSLSYMMDANAFTVFAFGGGVHRKLLWGLLGRLTYGPRANEQVLSLNLGYKFTKNFSADIKFEYYNVLMHQGYKMGWNGPKLDSQPATDQDRSHIFTEIVWKL</sequence>
<name>A0A060Q2D0_HELPX</name>
<dbReference type="Proteomes" id="UP000031662">
    <property type="component" value="Chromosome"/>
</dbReference>
<dbReference type="InterPro" id="IPR003678">
    <property type="entry name" value="Put_OMP"/>
</dbReference>
<feature type="signal peptide" evidence="1">
    <location>
        <begin position="1"/>
        <end position="24"/>
    </location>
</feature>
<dbReference type="AlphaFoldDB" id="A0A060Q2D0"/>
<evidence type="ECO:0000313" key="3">
    <source>
        <dbReference type="Proteomes" id="UP000031662"/>
    </source>
</evidence>
<feature type="chain" id="PRO_5001585936" evidence="1">
    <location>
        <begin position="25"/>
        <end position="499"/>
    </location>
</feature>